<keyword evidence="4 11" id="KW-0479">Metal-binding</keyword>
<evidence type="ECO:0000256" key="7">
    <source>
        <dbReference type="ARBA" id="ARBA00022786"/>
    </source>
</evidence>
<dbReference type="InterPro" id="IPR024729">
    <property type="entry name" value="USP7_ICP0-binding_dom"/>
</dbReference>
<dbReference type="SUPFAM" id="SSF54001">
    <property type="entry name" value="Cysteine proteinases"/>
    <property type="match status" value="1"/>
</dbReference>
<dbReference type="Gene3D" id="2.60.210.10">
    <property type="entry name" value="Apoptosis, Tumor Necrosis Factor Receptor Associated Protein 2, Chain A"/>
    <property type="match status" value="1"/>
</dbReference>
<dbReference type="PROSITE" id="PS50235">
    <property type="entry name" value="USP_3"/>
    <property type="match status" value="1"/>
</dbReference>
<sequence length="871" mass="100401">MTDINRCRAEGVITFEVHNVSKIKETVLSEPVIIQNLYWRIMLMPRYSVNQSNEHSKSAGVFVQCDPESEIRSWSCQAHAKITLKSHKGEDLSRKISHLFSEKENDWGYSTFVPWNDLIDVHKGYIKNDIITLEAFVQAEAPHGVFWDSKKFTGYVGLKTQGATCYMNSLLQTLFFTNQLRKLLDNMEMKMKSTVVEGIIPNLLKGKMNYYVQCSNVNYYSSREEPFYDIQLNIKGKTDVIDSFREYTKTEILDGDNKYYTCKFGLQDAKKGVIFRHFPPVLHLHLLRFQYDPQTETSYKINDRYAFPESLNLEKFLEPEFQANAPPPIYTLHAVLVHSGDNHDDHYVVYINPCGDGKWFKFDDDVVSQATKKEAIENNYGGFEEERAQCSNAYMLSYLRTSDLKTILTDVDEDCIPYHLVCKFSEEKRLKVQRRIERSKAHLYMDVHIITEDAFYKWSGNDLFDLNNNKTVNFKIQKKEKLCDATKIIAEAFGYAASQCRLWPFQKRANGTTRPASVELCNEDKRQFKRLNNIELFYANDQDPTMIAFLEMLSPDSDFPSLPGYDSFNEVILFFKFYNPMYKIISYCGHHYVNLQSTPSSLFPMLCKRAGLPRGTNLLFYEEFIPGQTNWIEMDKKFDEVVHDLMNGDIICFQAVEQDLTRYELPTPVEYFKDLLHQVQVLFCDKTVPSDNGFVETLNLKMNYTQIANAAASTLGVDPLNMQFFKPQIDHPDQPGKPVKCSFDGHLTDLVCSGNKGPKKIYYQVEHRKSCKISPVNYVNQCDIKTSHNEVFSHTTDDCNLTIFPCQFFNIGCNFRGTIKEQATHTSSSTHNHLSMAISKVIALESKIASIKEETAAKIASLEKKVNSIFL</sequence>
<dbReference type="PROSITE" id="PS50145">
    <property type="entry name" value="ZF_TRAF"/>
    <property type="match status" value="1"/>
</dbReference>
<feature type="domain" description="TRAF-type" evidence="13">
    <location>
        <begin position="767"/>
        <end position="813"/>
    </location>
</feature>
<evidence type="ECO:0000259" key="12">
    <source>
        <dbReference type="PROSITE" id="PS50144"/>
    </source>
</evidence>
<dbReference type="InterPro" id="IPR008974">
    <property type="entry name" value="TRAF-like"/>
</dbReference>
<organism evidence="15 16">
    <name type="scientific">Hydra vulgaris</name>
    <name type="common">Hydra</name>
    <name type="synonym">Hydra attenuata</name>
    <dbReference type="NCBI Taxonomy" id="6087"/>
    <lineage>
        <taxon>Eukaryota</taxon>
        <taxon>Metazoa</taxon>
        <taxon>Cnidaria</taxon>
        <taxon>Hydrozoa</taxon>
        <taxon>Hydroidolina</taxon>
        <taxon>Anthoathecata</taxon>
        <taxon>Aplanulata</taxon>
        <taxon>Hydridae</taxon>
        <taxon>Hydra</taxon>
    </lineage>
</organism>
<dbReference type="SUPFAM" id="SSF49599">
    <property type="entry name" value="TRAF domain-like"/>
    <property type="match status" value="1"/>
</dbReference>
<dbReference type="GeneID" id="136082905"/>
<feature type="domain" description="USP" evidence="14">
    <location>
        <begin position="1"/>
        <end position="401"/>
    </location>
</feature>
<evidence type="ECO:0000256" key="4">
    <source>
        <dbReference type="ARBA" id="ARBA00022723"/>
    </source>
</evidence>
<dbReference type="Gene3D" id="3.10.20.90">
    <property type="entry name" value="Phosphatidylinositol 3-kinase Catalytic Subunit, Chain A, domain 1"/>
    <property type="match status" value="2"/>
</dbReference>
<keyword evidence="6 11" id="KW-0863">Zinc-finger</keyword>
<dbReference type="InterPro" id="IPR050164">
    <property type="entry name" value="Peptidase_C19"/>
</dbReference>
<keyword evidence="5" id="KW-0677">Repeat</keyword>
<evidence type="ECO:0000256" key="6">
    <source>
        <dbReference type="ARBA" id="ARBA00022771"/>
    </source>
</evidence>
<dbReference type="PROSITE" id="PS50144">
    <property type="entry name" value="MATH"/>
    <property type="match status" value="1"/>
</dbReference>
<evidence type="ECO:0000256" key="11">
    <source>
        <dbReference type="PROSITE-ProRule" id="PRU00207"/>
    </source>
</evidence>
<protein>
    <recommendedName>
        <fullName evidence="2">Ubiquitin carboxyl-terminal hydrolase 7</fullName>
    </recommendedName>
    <alternativeName>
        <fullName evidence="10">Ubiquitin thioesterase 7</fullName>
    </alternativeName>
    <alternativeName>
        <fullName evidence="9">Ubiquitin-specific-processing protease 7</fullName>
    </alternativeName>
</protein>
<keyword evidence="8 11" id="KW-0862">Zinc</keyword>
<reference evidence="16" key="1">
    <citation type="submission" date="2025-08" db="UniProtKB">
        <authorList>
            <consortium name="RefSeq"/>
        </authorList>
    </citation>
    <scope>IDENTIFICATION</scope>
</reference>
<feature type="zinc finger region" description="TRAF-type" evidence="11">
    <location>
        <begin position="767"/>
        <end position="813"/>
    </location>
</feature>
<name>A0ABM4C9Q9_HYDVU</name>
<dbReference type="Pfam" id="PF22486">
    <property type="entry name" value="MATH_2"/>
    <property type="match status" value="1"/>
</dbReference>
<dbReference type="PANTHER" id="PTHR24006:SF644">
    <property type="entry name" value="UBIQUITIN CARBOXYL-TERMINAL HYDROLASE 7"/>
    <property type="match status" value="1"/>
</dbReference>
<dbReference type="PROSITE" id="PS00972">
    <property type="entry name" value="USP_1"/>
    <property type="match status" value="1"/>
</dbReference>
<dbReference type="InterPro" id="IPR001293">
    <property type="entry name" value="Znf_TRAF"/>
</dbReference>
<dbReference type="InterPro" id="IPR001394">
    <property type="entry name" value="Peptidase_C19_UCH"/>
</dbReference>
<keyword evidence="7" id="KW-0833">Ubl conjugation pathway</keyword>
<dbReference type="Gene3D" id="3.90.70.10">
    <property type="entry name" value="Cysteine proteinases"/>
    <property type="match status" value="2"/>
</dbReference>
<dbReference type="Gene3D" id="3.30.40.10">
    <property type="entry name" value="Zinc/RING finger domain, C3HC4 (zinc finger)"/>
    <property type="match status" value="1"/>
</dbReference>
<gene>
    <name evidence="16" type="primary">LOC136082905</name>
</gene>
<evidence type="ECO:0000256" key="1">
    <source>
        <dbReference type="ARBA" id="ARBA00004496"/>
    </source>
</evidence>
<evidence type="ECO:0000256" key="3">
    <source>
        <dbReference type="ARBA" id="ARBA00022490"/>
    </source>
</evidence>
<evidence type="ECO:0000259" key="13">
    <source>
        <dbReference type="PROSITE" id="PS50145"/>
    </source>
</evidence>
<dbReference type="Pfam" id="PF00443">
    <property type="entry name" value="UCH"/>
    <property type="match status" value="1"/>
</dbReference>
<dbReference type="SMART" id="SM00061">
    <property type="entry name" value="MATH"/>
    <property type="match status" value="1"/>
</dbReference>
<evidence type="ECO:0000313" key="16">
    <source>
        <dbReference type="RefSeq" id="XP_065658388.1"/>
    </source>
</evidence>
<proteinExistence type="predicted"/>
<keyword evidence="3" id="KW-0963">Cytoplasm</keyword>
<dbReference type="InterPro" id="IPR002083">
    <property type="entry name" value="MATH/TRAF_dom"/>
</dbReference>
<evidence type="ECO:0000313" key="15">
    <source>
        <dbReference type="Proteomes" id="UP001652625"/>
    </source>
</evidence>
<dbReference type="InterPro" id="IPR018200">
    <property type="entry name" value="USP_CS"/>
</dbReference>
<dbReference type="Proteomes" id="UP001652625">
    <property type="component" value="Chromosome 08"/>
</dbReference>
<evidence type="ECO:0000256" key="5">
    <source>
        <dbReference type="ARBA" id="ARBA00022737"/>
    </source>
</evidence>
<dbReference type="RefSeq" id="XP_065658388.1">
    <property type="nucleotide sequence ID" value="XM_065802316.1"/>
</dbReference>
<evidence type="ECO:0000256" key="2">
    <source>
        <dbReference type="ARBA" id="ARBA00021393"/>
    </source>
</evidence>
<keyword evidence="15" id="KW-1185">Reference proteome</keyword>
<evidence type="ECO:0000256" key="8">
    <source>
        <dbReference type="ARBA" id="ARBA00022833"/>
    </source>
</evidence>
<dbReference type="Pfam" id="PF12436">
    <property type="entry name" value="USP7_ICP0_bdg"/>
    <property type="match status" value="1"/>
</dbReference>
<evidence type="ECO:0000256" key="9">
    <source>
        <dbReference type="ARBA" id="ARBA00031500"/>
    </source>
</evidence>
<evidence type="ECO:0000259" key="14">
    <source>
        <dbReference type="PROSITE" id="PS50235"/>
    </source>
</evidence>
<evidence type="ECO:0000256" key="10">
    <source>
        <dbReference type="ARBA" id="ARBA00031508"/>
    </source>
</evidence>
<dbReference type="InterPro" id="IPR028889">
    <property type="entry name" value="USP"/>
</dbReference>
<dbReference type="InterPro" id="IPR013083">
    <property type="entry name" value="Znf_RING/FYVE/PHD"/>
</dbReference>
<feature type="domain" description="MATH" evidence="12">
    <location>
        <begin position="10"/>
        <end position="137"/>
    </location>
</feature>
<dbReference type="PANTHER" id="PTHR24006">
    <property type="entry name" value="UBIQUITIN CARBOXYL-TERMINAL HYDROLASE"/>
    <property type="match status" value="1"/>
</dbReference>
<dbReference type="InterPro" id="IPR038765">
    <property type="entry name" value="Papain-like_cys_pep_sf"/>
</dbReference>
<comment type="subcellular location">
    <subcellularLocation>
        <location evidence="1">Cytoplasm</location>
    </subcellularLocation>
</comment>
<accession>A0ABM4C9Q9</accession>